<dbReference type="EMBL" id="JAUSTZ010000008">
    <property type="protein sequence ID" value="MDQ0227325.1"/>
    <property type="molecule type" value="Genomic_DNA"/>
</dbReference>
<dbReference type="Proteomes" id="UP001232245">
    <property type="component" value="Unassembled WGS sequence"/>
</dbReference>
<dbReference type="InterPro" id="IPR025674">
    <property type="entry name" value="Imm6"/>
</dbReference>
<protein>
    <recommendedName>
        <fullName evidence="3">Immunity protein Imm6</fullName>
    </recommendedName>
</protein>
<dbReference type="Pfam" id="PF14434">
    <property type="entry name" value="Imm6"/>
    <property type="match status" value="1"/>
</dbReference>
<evidence type="ECO:0000313" key="1">
    <source>
        <dbReference type="EMBL" id="MDQ0227325.1"/>
    </source>
</evidence>
<evidence type="ECO:0000313" key="2">
    <source>
        <dbReference type="Proteomes" id="UP001232245"/>
    </source>
</evidence>
<name>A0ABT9Z5P5_9BACI</name>
<sequence>MKNYVENVTNNAKVAIGLAVADKMFELLNINDNYKEYKMGREALDNCWKWLEGGNIEVDVLCNYIDSEDYEDIAEFANSAESTKEIYAWYAALYAVSSTTRQVYRKEENNYPPQIVESVDDDTLITFVEGAVKSEFLKIGILEKVKKYLLEKYPAGSDLEDLTITKEEIMKMVDDNY</sequence>
<gene>
    <name evidence="1" type="ORF">J2S02_003670</name>
</gene>
<comment type="caution">
    <text evidence="1">The sequence shown here is derived from an EMBL/GenBank/DDBJ whole genome shotgun (WGS) entry which is preliminary data.</text>
</comment>
<accession>A0ABT9Z5P5</accession>
<organism evidence="1 2">
    <name type="scientific">Metabacillus niabensis</name>
    <dbReference type="NCBI Taxonomy" id="324854"/>
    <lineage>
        <taxon>Bacteria</taxon>
        <taxon>Bacillati</taxon>
        <taxon>Bacillota</taxon>
        <taxon>Bacilli</taxon>
        <taxon>Bacillales</taxon>
        <taxon>Bacillaceae</taxon>
        <taxon>Metabacillus</taxon>
    </lineage>
</organism>
<evidence type="ECO:0008006" key="3">
    <source>
        <dbReference type="Google" id="ProtNLM"/>
    </source>
</evidence>
<keyword evidence="2" id="KW-1185">Reference proteome</keyword>
<dbReference type="RefSeq" id="WP_174881004.1">
    <property type="nucleotide sequence ID" value="NZ_CADEPK010000299.1"/>
</dbReference>
<reference evidence="1 2" key="1">
    <citation type="submission" date="2023-07" db="EMBL/GenBank/DDBJ databases">
        <title>Genomic Encyclopedia of Type Strains, Phase IV (KMG-IV): sequencing the most valuable type-strain genomes for metagenomic binning, comparative biology and taxonomic classification.</title>
        <authorList>
            <person name="Goeker M."/>
        </authorList>
    </citation>
    <scope>NUCLEOTIDE SEQUENCE [LARGE SCALE GENOMIC DNA]</scope>
    <source>
        <strain evidence="1 2">DSM 17723</strain>
    </source>
</reference>
<proteinExistence type="predicted"/>